<dbReference type="GO" id="GO:0008233">
    <property type="term" value="F:peptidase activity"/>
    <property type="evidence" value="ECO:0007669"/>
    <property type="project" value="UniProtKB-KW"/>
</dbReference>
<keyword evidence="2" id="KW-0812">Transmembrane</keyword>
<dbReference type="SUPFAM" id="SSF117892">
    <property type="entry name" value="Band 7/SPFH domain"/>
    <property type="match status" value="1"/>
</dbReference>
<dbReference type="Proteomes" id="UP000236754">
    <property type="component" value="Unassembled WGS sequence"/>
</dbReference>
<dbReference type="PANTHER" id="PTHR43446">
    <property type="entry name" value="MEMBRANE PROTEIN-RELATED"/>
    <property type="match status" value="1"/>
</dbReference>
<keyword evidence="2" id="KW-1133">Transmembrane helix</keyword>
<dbReference type="GO" id="GO:0006508">
    <property type="term" value="P:proteolysis"/>
    <property type="evidence" value="ECO:0007669"/>
    <property type="project" value="UniProtKB-KW"/>
</dbReference>
<evidence type="ECO:0000313" key="5">
    <source>
        <dbReference type="Proteomes" id="UP000236754"/>
    </source>
</evidence>
<dbReference type="InterPro" id="IPR036013">
    <property type="entry name" value="Band_7/SPFH_dom_sf"/>
</dbReference>
<name>A0A1H5XB82_9ACTN</name>
<feature type="region of interest" description="Disordered" evidence="1">
    <location>
        <begin position="1"/>
        <end position="65"/>
    </location>
</feature>
<evidence type="ECO:0000313" key="4">
    <source>
        <dbReference type="EMBL" id="SEG08700.1"/>
    </source>
</evidence>
<feature type="compositionally biased region" description="Pro residues" evidence="1">
    <location>
        <begin position="7"/>
        <end position="21"/>
    </location>
</feature>
<gene>
    <name evidence="4" type="ORF">SAMN05216223_103174</name>
</gene>
<organism evidence="4 5">
    <name type="scientific">Actinacidiphila yanglinensis</name>
    <dbReference type="NCBI Taxonomy" id="310779"/>
    <lineage>
        <taxon>Bacteria</taxon>
        <taxon>Bacillati</taxon>
        <taxon>Actinomycetota</taxon>
        <taxon>Actinomycetes</taxon>
        <taxon>Kitasatosporales</taxon>
        <taxon>Streptomycetaceae</taxon>
        <taxon>Actinacidiphila</taxon>
    </lineage>
</organism>
<reference evidence="4 5" key="1">
    <citation type="submission" date="2016-10" db="EMBL/GenBank/DDBJ databases">
        <authorList>
            <person name="de Groot N.N."/>
        </authorList>
    </citation>
    <scope>NUCLEOTIDE SEQUENCE [LARGE SCALE GENOMIC DNA]</scope>
    <source>
        <strain evidence="4 5">CGMCC 4.2023</strain>
    </source>
</reference>
<dbReference type="EMBL" id="FNVU01000003">
    <property type="protein sequence ID" value="SEG08700.1"/>
    <property type="molecule type" value="Genomic_DNA"/>
</dbReference>
<evidence type="ECO:0000256" key="2">
    <source>
        <dbReference type="SAM" id="Phobius"/>
    </source>
</evidence>
<feature type="transmembrane region" description="Helical" evidence="2">
    <location>
        <begin position="116"/>
        <end position="135"/>
    </location>
</feature>
<feature type="domain" description="Band 7" evidence="3">
    <location>
        <begin position="132"/>
        <end position="295"/>
    </location>
</feature>
<evidence type="ECO:0000256" key="1">
    <source>
        <dbReference type="SAM" id="MobiDB-lite"/>
    </source>
</evidence>
<accession>A0A1H5XB82</accession>
<evidence type="ECO:0000259" key="3">
    <source>
        <dbReference type="SMART" id="SM00244"/>
    </source>
</evidence>
<dbReference type="PANTHER" id="PTHR43446:SF1">
    <property type="entry name" value="BAND 7 DOMAIN-CONTAINING PROTEIN"/>
    <property type="match status" value="1"/>
</dbReference>
<dbReference type="Gene3D" id="3.30.479.30">
    <property type="entry name" value="Band 7 domain"/>
    <property type="match status" value="1"/>
</dbReference>
<dbReference type="Pfam" id="PF01145">
    <property type="entry name" value="Band_7"/>
    <property type="match status" value="1"/>
</dbReference>
<keyword evidence="4" id="KW-0378">Hydrolase</keyword>
<sequence>MTAPSTSPSPGPSDPPPPDWSRPPLTDTAQTLQLPAALPWQARDGAREEADPGVPGPLDTPVERPGPSLPGWVAALVALAAALAAAGLLWRAGALPSRLERPPLPRPPRTGTGGRLWAGLAPLAAVGLLALSGLVRGRPGTVRVLSCCGGYRGTVRRTGLLWISPLLRRRRFDVTLRHWRSHPIDTVDAGGTPLRISLHLVWRVRDTARAVYGVRDHDRFLREAVEAAVARVAARHPVDDFGGDRPTLRDCERVADDLTRLIAAEVRMVGVEVFSATPVRIDYAPELAAAMRRARVAAVDAKRRKVALDEVLAAVGETLRGISERGLGQLDEYETKALVRDLTVALLKS</sequence>
<feature type="transmembrane region" description="Helical" evidence="2">
    <location>
        <begin position="72"/>
        <end position="95"/>
    </location>
</feature>
<dbReference type="AlphaFoldDB" id="A0A1H5XB82"/>
<keyword evidence="2" id="KW-0472">Membrane</keyword>
<proteinExistence type="predicted"/>
<protein>
    <submittedName>
        <fullName evidence="4">Regulator of protease activity HflC, stomatin/prohibitin superfamily</fullName>
    </submittedName>
</protein>
<dbReference type="InterPro" id="IPR001107">
    <property type="entry name" value="Band_7"/>
</dbReference>
<dbReference type="SMART" id="SM00244">
    <property type="entry name" value="PHB"/>
    <property type="match status" value="1"/>
</dbReference>
<keyword evidence="5" id="KW-1185">Reference proteome</keyword>
<keyword evidence="4" id="KW-0645">Protease</keyword>
<dbReference type="RefSeq" id="WP_235031907.1">
    <property type="nucleotide sequence ID" value="NZ_FNVU01000003.1"/>
</dbReference>